<dbReference type="Pfam" id="PF02826">
    <property type="entry name" value="2-Hacid_dh_C"/>
    <property type="match status" value="1"/>
</dbReference>
<protein>
    <submittedName>
        <fullName evidence="3">Dipicolinate synthase subunit A</fullName>
    </submittedName>
</protein>
<evidence type="ECO:0000313" key="4">
    <source>
        <dbReference type="Proteomes" id="UP000184529"/>
    </source>
</evidence>
<dbReference type="Proteomes" id="UP000184529">
    <property type="component" value="Unassembled WGS sequence"/>
</dbReference>
<gene>
    <name evidence="3" type="ORF">SAMN02745219_00322</name>
</gene>
<dbReference type="Gene3D" id="3.40.50.720">
    <property type="entry name" value="NAD(P)-binding Rossmann-like Domain"/>
    <property type="match status" value="1"/>
</dbReference>
<dbReference type="STRING" id="1121432.SAMN02745219_00322"/>
<accession>A0A1M6B664</accession>
<dbReference type="InterPro" id="IPR006140">
    <property type="entry name" value="D-isomer_DH_NAD-bd"/>
</dbReference>
<dbReference type="InterPro" id="IPR036291">
    <property type="entry name" value="NAD(P)-bd_dom_sf"/>
</dbReference>
<keyword evidence="4" id="KW-1185">Reference proteome</keyword>
<dbReference type="Pfam" id="PF16924">
    <property type="entry name" value="DpaA_N"/>
    <property type="match status" value="1"/>
</dbReference>
<dbReference type="InterPro" id="IPR014215">
    <property type="entry name" value="Dipicolinic_acid_synth_A"/>
</dbReference>
<proteinExistence type="predicted"/>
<dbReference type="NCBIfam" id="NF006162">
    <property type="entry name" value="PRK08306.1"/>
    <property type="match status" value="1"/>
</dbReference>
<evidence type="ECO:0000259" key="2">
    <source>
        <dbReference type="Pfam" id="PF16924"/>
    </source>
</evidence>
<name>A0A1M6B664_9FIRM</name>
<feature type="domain" description="D-isomer specific 2-hydroxyacid dehydrogenase NAD-binding" evidence="1">
    <location>
        <begin position="149"/>
        <end position="228"/>
    </location>
</feature>
<dbReference type="InterPro" id="IPR031629">
    <property type="entry name" value="DpaA_N"/>
</dbReference>
<evidence type="ECO:0000313" key="3">
    <source>
        <dbReference type="EMBL" id="SHI44244.1"/>
    </source>
</evidence>
<reference evidence="4" key="1">
    <citation type="submission" date="2016-11" db="EMBL/GenBank/DDBJ databases">
        <authorList>
            <person name="Varghese N."/>
            <person name="Submissions S."/>
        </authorList>
    </citation>
    <scope>NUCLEOTIDE SEQUENCE [LARGE SCALE GENOMIC DNA]</scope>
    <source>
        <strain evidence="4">DSM 16057</strain>
    </source>
</reference>
<dbReference type="EMBL" id="FQZM01000004">
    <property type="protein sequence ID" value="SHI44244.1"/>
    <property type="molecule type" value="Genomic_DNA"/>
</dbReference>
<organism evidence="3 4">
    <name type="scientific">Desulfofundulus thermosubterraneus DSM 16057</name>
    <dbReference type="NCBI Taxonomy" id="1121432"/>
    <lineage>
        <taxon>Bacteria</taxon>
        <taxon>Bacillati</taxon>
        <taxon>Bacillota</taxon>
        <taxon>Clostridia</taxon>
        <taxon>Eubacteriales</taxon>
        <taxon>Peptococcaceae</taxon>
        <taxon>Desulfofundulus</taxon>
    </lineage>
</organism>
<evidence type="ECO:0000259" key="1">
    <source>
        <dbReference type="Pfam" id="PF02826"/>
    </source>
</evidence>
<dbReference type="RefSeq" id="WP_072867019.1">
    <property type="nucleotide sequence ID" value="NZ_FQZM01000004.1"/>
</dbReference>
<dbReference type="AlphaFoldDB" id="A0A1M6B664"/>
<feature type="domain" description="Dipicolinate synthase subunit A N-terminal" evidence="2">
    <location>
        <begin position="10"/>
        <end position="123"/>
    </location>
</feature>
<dbReference type="SUPFAM" id="SSF51735">
    <property type="entry name" value="NAD(P)-binding Rossmann-fold domains"/>
    <property type="match status" value="1"/>
</dbReference>
<dbReference type="GO" id="GO:0051287">
    <property type="term" value="F:NAD binding"/>
    <property type="evidence" value="ECO:0007669"/>
    <property type="project" value="InterPro"/>
</dbReference>
<sequence length="294" mass="30819">MQPDLHGVTLAVLGGDAREKILVERLAVLGAHLKVVGVPVEGKNITLCGEIAQALAGANALILPVPGIDNQGRIHTAYLDQPLVLLEEHLTLLVPGSPVLVGMARPKLKEMTARANLRLIELMEIDEVAILNSIPSAEGAIQVAMEKLPITIHGSNSVVLGFGRTGTTLARMLHALGARTVVVARNPAQRARAFEMGLGTADLPELPAVAGEADVIFNTIPALVLDERVLLRVRPGALILDLASSPGGTDFEVARRLGITALLLPGLPGRVAPCTAGEILAKVVPRLLAEQLAL</sequence>
<dbReference type="OrthoDB" id="8840764at2"/>
<dbReference type="NCBIfam" id="TIGR02853">
    <property type="entry name" value="spore_dpaA"/>
    <property type="match status" value="1"/>
</dbReference>